<reference evidence="2" key="1">
    <citation type="journal article" date="2019" name="Int. J. Syst. Evol. Microbiol.">
        <title>The Global Catalogue of Microorganisms (GCM) 10K type strain sequencing project: providing services to taxonomists for standard genome sequencing and annotation.</title>
        <authorList>
            <consortium name="The Broad Institute Genomics Platform"/>
            <consortium name="The Broad Institute Genome Sequencing Center for Infectious Disease"/>
            <person name="Wu L."/>
            <person name="Ma J."/>
        </authorList>
    </citation>
    <scope>NUCLEOTIDE SEQUENCE [LARGE SCALE GENOMIC DNA]</scope>
    <source>
        <strain evidence="2">CGMCC 1.18575</strain>
    </source>
</reference>
<gene>
    <name evidence="1" type="ORF">ACFPOF_06210</name>
</gene>
<evidence type="ECO:0000313" key="2">
    <source>
        <dbReference type="Proteomes" id="UP001596113"/>
    </source>
</evidence>
<accession>A0ABW0HM71</accession>
<comment type="caution">
    <text evidence="1">The sequence shown here is derived from an EMBL/GenBank/DDBJ whole genome shotgun (WGS) entry which is preliminary data.</text>
</comment>
<proteinExistence type="predicted"/>
<keyword evidence="2" id="KW-1185">Reference proteome</keyword>
<protein>
    <submittedName>
        <fullName evidence="1">Uncharacterized protein</fullName>
    </submittedName>
</protein>
<dbReference type="RefSeq" id="WP_378130673.1">
    <property type="nucleotide sequence ID" value="NZ_JBHSMI010000012.1"/>
</dbReference>
<sequence>MNVAVANEETHVKEKVQLDIGYKTIWCRLENGGYWLFRSRPAPMADLLVREFNEQVEPGRRYYAFPMGFNAKTLGPNYFAPILLQAMEDHLQHPDDEKNRRIKEEVVGLAITQHGMTRELVDVIEQEIAAVYNQSRGGW</sequence>
<dbReference type="Proteomes" id="UP001596113">
    <property type="component" value="Unassembled WGS sequence"/>
</dbReference>
<evidence type="ECO:0000313" key="1">
    <source>
        <dbReference type="EMBL" id="MFC5402325.1"/>
    </source>
</evidence>
<organism evidence="1 2">
    <name type="scientific">Cohnella soli</name>
    <dbReference type="NCBI Taxonomy" id="425005"/>
    <lineage>
        <taxon>Bacteria</taxon>
        <taxon>Bacillati</taxon>
        <taxon>Bacillota</taxon>
        <taxon>Bacilli</taxon>
        <taxon>Bacillales</taxon>
        <taxon>Paenibacillaceae</taxon>
        <taxon>Cohnella</taxon>
    </lineage>
</organism>
<dbReference type="EMBL" id="JBHSMI010000012">
    <property type="protein sequence ID" value="MFC5402325.1"/>
    <property type="molecule type" value="Genomic_DNA"/>
</dbReference>
<name>A0ABW0HM71_9BACL</name>